<proteinExistence type="predicted"/>
<keyword evidence="5" id="KW-0175">Coiled coil</keyword>
<evidence type="ECO:0000256" key="1">
    <source>
        <dbReference type="ARBA" id="ARBA00001947"/>
    </source>
</evidence>
<accession>A0A4Z0GHE0</accession>
<dbReference type="OrthoDB" id="9812949at2"/>
<evidence type="ECO:0000256" key="3">
    <source>
        <dbReference type="ARBA" id="ARBA00022723"/>
    </source>
</evidence>
<feature type="domain" description="Alanyl-transfer RNA synthetases family profile" evidence="6">
    <location>
        <begin position="1"/>
        <end position="224"/>
    </location>
</feature>
<evidence type="ECO:0000256" key="2">
    <source>
        <dbReference type="ARBA" id="ARBA00004496"/>
    </source>
</evidence>
<dbReference type="PROSITE" id="PS50860">
    <property type="entry name" value="AA_TRNA_LIGASE_II_ALA"/>
    <property type="match status" value="1"/>
</dbReference>
<comment type="caution">
    <text evidence="7">The sequence shown here is derived from an EMBL/GenBank/DDBJ whole genome shotgun (WGS) entry which is preliminary data.</text>
</comment>
<dbReference type="GO" id="GO:0002161">
    <property type="term" value="F:aminoacyl-tRNA deacylase activity"/>
    <property type="evidence" value="ECO:0007669"/>
    <property type="project" value="UniProtKB-ARBA"/>
</dbReference>
<dbReference type="RefSeq" id="WP_135349951.1">
    <property type="nucleotide sequence ID" value="NZ_SRJD01000031.1"/>
</dbReference>
<protein>
    <submittedName>
        <fullName evidence="7">Alanyl-tRNA editing protein</fullName>
    </submittedName>
</protein>
<dbReference type="AlphaFoldDB" id="A0A4Z0GHE0"/>
<keyword evidence="3" id="KW-0479">Metal-binding</keyword>
<dbReference type="GO" id="GO:0005737">
    <property type="term" value="C:cytoplasm"/>
    <property type="evidence" value="ECO:0007669"/>
    <property type="project" value="UniProtKB-SubCell"/>
</dbReference>
<dbReference type="Gene3D" id="2.40.30.130">
    <property type="match status" value="1"/>
</dbReference>
<dbReference type="InterPro" id="IPR051335">
    <property type="entry name" value="Alanyl-tRNA_Editing_Enzymes"/>
</dbReference>
<dbReference type="PANTHER" id="PTHR43462">
    <property type="entry name" value="ALANYL-TRNA EDITING PROTEIN"/>
    <property type="match status" value="1"/>
</dbReference>
<sequence length="404" mass="45515">MATKRLCDQDSYLKEFTAKLLRQGCDEDGTFYAVLDETAFYPTGGGQPCDTGFLDGVRVTHVEKDGDEIRHYLAQKLDESRSAIHAKIDWERRFDHMQQHAGQHILSAVFDDRLGMRTIAFHMGTDRCTIDLDIAELSEELAEEAETMANSIVLQNLLIQAKFVDHEDLLRYHLRKAPSVTENIRLVIIEGIDYNPCGGTHPVRTGEVGPIKILGWEAHRGHIRVSFNCGWRSLSLFKDEHRELGQLALLYNTRPEMVLSRTRKLEDQLKTWENECKSLRNRLIDFEVSQLGSLLNEESKNPVVAKRFEERPVKEIRELAGRVTKTYTRCTALFITSSGENVQIVCAQGSDARGDMKRTLSEVLPLIHGKGGGDASLAQGVGKLDVPPEKLFERLKSAVSHSTA</sequence>
<evidence type="ECO:0000256" key="4">
    <source>
        <dbReference type="ARBA" id="ARBA00022833"/>
    </source>
</evidence>
<dbReference type="InterPro" id="IPR018165">
    <property type="entry name" value="Ala-tRNA-synth_IIc_core"/>
</dbReference>
<keyword evidence="4" id="KW-0862">Zinc</keyword>
<keyword evidence="8" id="KW-1185">Reference proteome</keyword>
<dbReference type="GO" id="GO:0003676">
    <property type="term" value="F:nucleic acid binding"/>
    <property type="evidence" value="ECO:0007669"/>
    <property type="project" value="InterPro"/>
</dbReference>
<dbReference type="PANTHER" id="PTHR43462:SF1">
    <property type="entry name" value="ALANYL-TRNA EDITING PROTEIN AARSD1"/>
    <property type="match status" value="1"/>
</dbReference>
<dbReference type="Proteomes" id="UP000298347">
    <property type="component" value="Unassembled WGS sequence"/>
</dbReference>
<dbReference type="GO" id="GO:0046872">
    <property type="term" value="F:metal ion binding"/>
    <property type="evidence" value="ECO:0007669"/>
    <property type="project" value="UniProtKB-KW"/>
</dbReference>
<reference evidence="7 8" key="1">
    <citation type="journal article" date="2015" name="Int. J. Syst. Evol. Microbiol.">
        <title>Sporolactobacillus shoreae sp. nov. and Sporolactobacillus spathodeae sp. nov., two spore-forming lactic acid bacteria isolated from tree barks in Thailand.</title>
        <authorList>
            <person name="Thamacharoensuk T."/>
            <person name="Kitahara M."/>
            <person name="Ohkuma M."/>
            <person name="Thongchul N."/>
            <person name="Tanasupawat S."/>
        </authorList>
    </citation>
    <scope>NUCLEOTIDE SEQUENCE [LARGE SCALE GENOMIC DNA]</scope>
    <source>
        <strain evidence="7 8">BK92</strain>
    </source>
</reference>
<dbReference type="Gene3D" id="3.30.980.10">
    <property type="entry name" value="Threonyl-trna Synthetase, Chain A, domain 2"/>
    <property type="match status" value="1"/>
</dbReference>
<dbReference type="GO" id="GO:0006419">
    <property type="term" value="P:alanyl-tRNA aminoacylation"/>
    <property type="evidence" value="ECO:0007669"/>
    <property type="project" value="InterPro"/>
</dbReference>
<evidence type="ECO:0000259" key="6">
    <source>
        <dbReference type="PROSITE" id="PS50860"/>
    </source>
</evidence>
<evidence type="ECO:0000313" key="7">
    <source>
        <dbReference type="EMBL" id="TGA96080.1"/>
    </source>
</evidence>
<dbReference type="InterPro" id="IPR018163">
    <property type="entry name" value="Thr/Ala-tRNA-synth_IIc_edit"/>
</dbReference>
<evidence type="ECO:0000313" key="8">
    <source>
        <dbReference type="Proteomes" id="UP000298347"/>
    </source>
</evidence>
<name>A0A4Z0GHE0_9BACL</name>
<feature type="coiled-coil region" evidence="5">
    <location>
        <begin position="262"/>
        <end position="289"/>
    </location>
</feature>
<dbReference type="SUPFAM" id="SSF50447">
    <property type="entry name" value="Translation proteins"/>
    <property type="match status" value="1"/>
</dbReference>
<dbReference type="SMART" id="SM00863">
    <property type="entry name" value="tRNA_SAD"/>
    <property type="match status" value="1"/>
</dbReference>
<dbReference type="SUPFAM" id="SSF55186">
    <property type="entry name" value="ThrRS/AlaRS common domain"/>
    <property type="match status" value="1"/>
</dbReference>
<organism evidence="7 8">
    <name type="scientific">Sporolactobacillus shoreae</name>
    <dbReference type="NCBI Taxonomy" id="1465501"/>
    <lineage>
        <taxon>Bacteria</taxon>
        <taxon>Bacillati</taxon>
        <taxon>Bacillota</taxon>
        <taxon>Bacilli</taxon>
        <taxon>Bacillales</taxon>
        <taxon>Sporolactobacillaceae</taxon>
        <taxon>Sporolactobacillus</taxon>
    </lineage>
</organism>
<dbReference type="InterPro" id="IPR012947">
    <property type="entry name" value="tRNA_SAD"/>
</dbReference>
<comment type="cofactor">
    <cofactor evidence="1">
        <name>Zn(2+)</name>
        <dbReference type="ChEBI" id="CHEBI:29105"/>
    </cofactor>
</comment>
<gene>
    <name evidence="7" type="ORF">E4665_16770</name>
</gene>
<evidence type="ECO:0000256" key="5">
    <source>
        <dbReference type="SAM" id="Coils"/>
    </source>
</evidence>
<dbReference type="Gene3D" id="3.10.310.40">
    <property type="match status" value="1"/>
</dbReference>
<comment type="subcellular location">
    <subcellularLocation>
        <location evidence="2">Cytoplasm</location>
    </subcellularLocation>
</comment>
<dbReference type="InterPro" id="IPR009000">
    <property type="entry name" value="Transl_B-barrel_sf"/>
</dbReference>
<dbReference type="GO" id="GO:0005524">
    <property type="term" value="F:ATP binding"/>
    <property type="evidence" value="ECO:0007669"/>
    <property type="project" value="InterPro"/>
</dbReference>
<dbReference type="GO" id="GO:0004813">
    <property type="term" value="F:alanine-tRNA ligase activity"/>
    <property type="evidence" value="ECO:0007669"/>
    <property type="project" value="InterPro"/>
</dbReference>
<dbReference type="Pfam" id="PF07973">
    <property type="entry name" value="tRNA_SAD"/>
    <property type="match status" value="1"/>
</dbReference>
<dbReference type="EMBL" id="SRJD01000031">
    <property type="protein sequence ID" value="TGA96080.1"/>
    <property type="molecule type" value="Genomic_DNA"/>
</dbReference>